<dbReference type="GO" id="GO:0006364">
    <property type="term" value="P:rRNA processing"/>
    <property type="evidence" value="ECO:0007669"/>
    <property type="project" value="TreeGrafter"/>
</dbReference>
<dbReference type="EMBL" id="AJWZ01000337">
    <property type="protein sequence ID" value="EKC77161.1"/>
    <property type="molecule type" value="Genomic_DNA"/>
</dbReference>
<dbReference type="Gene3D" id="3.40.1360.10">
    <property type="match status" value="1"/>
</dbReference>
<dbReference type="GO" id="GO:0003723">
    <property type="term" value="F:RNA binding"/>
    <property type="evidence" value="ECO:0007669"/>
    <property type="project" value="UniProtKB-KW"/>
</dbReference>
<keyword evidence="2" id="KW-0479">Metal-binding</keyword>
<protein>
    <submittedName>
        <fullName evidence="7">Ribonuclease, Rne/Rng family</fullName>
    </submittedName>
</protein>
<evidence type="ECO:0000259" key="6">
    <source>
        <dbReference type="Pfam" id="PF10150"/>
    </source>
</evidence>
<dbReference type="PANTHER" id="PTHR30001:SF0">
    <property type="entry name" value="RIBONUCLEASE G"/>
    <property type="match status" value="1"/>
</dbReference>
<feature type="domain" description="RNA-binding protein AU-1/Ribonuclease E/G" evidence="6">
    <location>
        <begin position="1"/>
        <end position="78"/>
    </location>
</feature>
<reference evidence="7" key="1">
    <citation type="journal article" date="2013" name="Environ. Microbiol.">
        <title>Microbiota from the distal guts of lean and obese adolescents exhibit partial functional redundancy besides clear differences in community structure.</title>
        <authorList>
            <person name="Ferrer M."/>
            <person name="Ruiz A."/>
            <person name="Lanza F."/>
            <person name="Haange S.B."/>
            <person name="Oberbach A."/>
            <person name="Till H."/>
            <person name="Bargiela R."/>
            <person name="Campoy C."/>
            <person name="Segura M.T."/>
            <person name="Richter M."/>
            <person name="von Bergen M."/>
            <person name="Seifert J."/>
            <person name="Suarez A."/>
        </authorList>
    </citation>
    <scope>NUCLEOTIDE SEQUENCE</scope>
</reference>
<evidence type="ECO:0000256" key="4">
    <source>
        <dbReference type="ARBA" id="ARBA00022842"/>
    </source>
</evidence>
<dbReference type="SUPFAM" id="SSF56731">
    <property type="entry name" value="DNA primase core"/>
    <property type="match status" value="1"/>
</dbReference>
<dbReference type="GO" id="GO:0004540">
    <property type="term" value="F:RNA nuclease activity"/>
    <property type="evidence" value="ECO:0007669"/>
    <property type="project" value="InterPro"/>
</dbReference>
<comment type="caution">
    <text evidence="7">The sequence shown here is derived from an EMBL/GenBank/DDBJ whole genome shotgun (WGS) entry which is preliminary data.</text>
</comment>
<comment type="cofactor">
    <cofactor evidence="1">
        <name>Mg(2+)</name>
        <dbReference type="ChEBI" id="CHEBI:18420"/>
    </cofactor>
</comment>
<sequence length="241" mass="27290">QEQTAMDVNLAAAKEIARQLRLRDLGGIVIIDFIDLHKAQNKQALYDEMVKLMETDKAKHTVLPLTKFGLMQITRQRVRPVAVESVSDVCPTCNGTGKIEPTVLLDKKIENQISFLTHGFNVVNVNSTELVVFEAAIDLMSYVDIFTDYESNKLALGMLADAPLETFLREHPQITSIRFCLDRDEPGRKAAAELMRKYYELGYEVEDCPPPAGYKDYNEWLVAAKLNLNRMNKRADEPVRA</sequence>
<accession>K1UZZ5</accession>
<dbReference type="PANTHER" id="PTHR30001">
    <property type="entry name" value="RIBONUCLEASE"/>
    <property type="match status" value="1"/>
</dbReference>
<feature type="non-terminal residue" evidence="7">
    <location>
        <position position="1"/>
    </location>
</feature>
<dbReference type="AlphaFoldDB" id="K1UZZ5"/>
<dbReference type="GO" id="GO:0016787">
    <property type="term" value="F:hydrolase activity"/>
    <property type="evidence" value="ECO:0007669"/>
    <property type="project" value="UniProtKB-KW"/>
</dbReference>
<keyword evidence="5" id="KW-0694">RNA-binding</keyword>
<dbReference type="GO" id="GO:0005737">
    <property type="term" value="C:cytoplasm"/>
    <property type="evidence" value="ECO:0007669"/>
    <property type="project" value="TreeGrafter"/>
</dbReference>
<keyword evidence="3" id="KW-0378">Hydrolase</keyword>
<evidence type="ECO:0000256" key="2">
    <source>
        <dbReference type="ARBA" id="ARBA00022723"/>
    </source>
</evidence>
<proteinExistence type="predicted"/>
<evidence type="ECO:0000256" key="1">
    <source>
        <dbReference type="ARBA" id="ARBA00001946"/>
    </source>
</evidence>
<dbReference type="Pfam" id="PF10150">
    <property type="entry name" value="RNase_E_G"/>
    <property type="match status" value="1"/>
</dbReference>
<evidence type="ECO:0000256" key="5">
    <source>
        <dbReference type="ARBA" id="ARBA00022884"/>
    </source>
</evidence>
<dbReference type="Pfam" id="PF13155">
    <property type="entry name" value="Toprim_2"/>
    <property type="match status" value="1"/>
</dbReference>
<keyword evidence="4" id="KW-0460">Magnesium</keyword>
<evidence type="ECO:0000256" key="3">
    <source>
        <dbReference type="ARBA" id="ARBA00022801"/>
    </source>
</evidence>
<dbReference type="InterPro" id="IPR004659">
    <property type="entry name" value="RNase_E/G"/>
</dbReference>
<gene>
    <name evidence="7" type="ORF">OBE_00494</name>
</gene>
<dbReference type="InterPro" id="IPR019307">
    <property type="entry name" value="RNA-bd_AU-1/RNase_E/G"/>
</dbReference>
<evidence type="ECO:0000313" key="7">
    <source>
        <dbReference type="EMBL" id="EKC77161.1"/>
    </source>
</evidence>
<dbReference type="GO" id="GO:0046872">
    <property type="term" value="F:metal ion binding"/>
    <property type="evidence" value="ECO:0007669"/>
    <property type="project" value="UniProtKB-KW"/>
</dbReference>
<name>K1UZZ5_9ZZZZ</name>
<organism evidence="7">
    <name type="scientific">human gut metagenome</name>
    <dbReference type="NCBI Taxonomy" id="408170"/>
    <lineage>
        <taxon>unclassified sequences</taxon>
        <taxon>metagenomes</taxon>
        <taxon>organismal metagenomes</taxon>
    </lineage>
</organism>